<feature type="signal peptide" evidence="1">
    <location>
        <begin position="1"/>
        <end position="21"/>
    </location>
</feature>
<reference evidence="2 3" key="1">
    <citation type="submission" date="2017-03" db="EMBL/GenBank/DDBJ databases">
        <authorList>
            <person name="Afonso C.L."/>
            <person name="Miller P.J."/>
            <person name="Scott M.A."/>
            <person name="Spackman E."/>
            <person name="Goraichik I."/>
            <person name="Dimitrov K.M."/>
            <person name="Suarez D.L."/>
            <person name="Swayne D.E."/>
        </authorList>
    </citation>
    <scope>NUCLEOTIDE SEQUENCE [LARGE SCALE GENOMIC DNA]</scope>
    <source>
        <strain evidence="2 3">CECT 7639</strain>
    </source>
</reference>
<dbReference type="RefSeq" id="WP_085795816.1">
    <property type="nucleotide sequence ID" value="NZ_FWFO01000001.1"/>
</dbReference>
<proteinExistence type="predicted"/>
<gene>
    <name evidence="2" type="ORF">TRL7639_02332</name>
</gene>
<organism evidence="2 3">
    <name type="scientific">Falsiruegeria litorea R37</name>
    <dbReference type="NCBI Taxonomy" id="1200284"/>
    <lineage>
        <taxon>Bacteria</taxon>
        <taxon>Pseudomonadati</taxon>
        <taxon>Pseudomonadota</taxon>
        <taxon>Alphaproteobacteria</taxon>
        <taxon>Rhodobacterales</taxon>
        <taxon>Roseobacteraceae</taxon>
        <taxon>Falsiruegeria</taxon>
    </lineage>
</organism>
<evidence type="ECO:0008006" key="4">
    <source>
        <dbReference type="Google" id="ProtNLM"/>
    </source>
</evidence>
<keyword evidence="1" id="KW-0732">Signal</keyword>
<keyword evidence="3" id="KW-1185">Reference proteome</keyword>
<dbReference type="InterPro" id="IPR036374">
    <property type="entry name" value="OxRdtase_Mopterin-bd_sf"/>
</dbReference>
<accession>A0A1Y5SN26</accession>
<evidence type="ECO:0000313" key="3">
    <source>
        <dbReference type="Proteomes" id="UP000193077"/>
    </source>
</evidence>
<protein>
    <recommendedName>
        <fullName evidence="4">Oxidoreductase molybdopterin binding domain protein</fullName>
    </recommendedName>
</protein>
<dbReference type="OrthoDB" id="9798763at2"/>
<dbReference type="Proteomes" id="UP000193077">
    <property type="component" value="Unassembled WGS sequence"/>
</dbReference>
<evidence type="ECO:0000313" key="2">
    <source>
        <dbReference type="EMBL" id="SLN44149.1"/>
    </source>
</evidence>
<dbReference type="SUPFAM" id="SSF56524">
    <property type="entry name" value="Oxidoreductase molybdopterin-binding domain"/>
    <property type="match status" value="1"/>
</dbReference>
<name>A0A1Y5SN26_9RHOB</name>
<dbReference type="EMBL" id="FWFO01000001">
    <property type="protein sequence ID" value="SLN44149.1"/>
    <property type="molecule type" value="Genomic_DNA"/>
</dbReference>
<evidence type="ECO:0000256" key="1">
    <source>
        <dbReference type="SAM" id="SignalP"/>
    </source>
</evidence>
<sequence>MTFARTAALCVALLSPLPAVAEIAAPTGPVLVTLGGAVGESNLPARGADDGGLFGFLEVEYDAAVGLDTAMLSSLTQHTISIPYGPEDNQRDYAFSGPALADVMTMAGANGKTALPMAMDSYQAEIPWDMIARLNPILATHADGMPMGVGGYGPTMVVFPPTDNAEDAEAIPAKQVWAIAYIGIQ</sequence>
<feature type="chain" id="PRO_5013187232" description="Oxidoreductase molybdopterin binding domain protein" evidence="1">
    <location>
        <begin position="22"/>
        <end position="185"/>
    </location>
</feature>
<dbReference type="AlphaFoldDB" id="A0A1Y5SN26"/>